<dbReference type="InterPro" id="IPR000719">
    <property type="entry name" value="Prot_kinase_dom"/>
</dbReference>
<evidence type="ECO:0000313" key="10">
    <source>
        <dbReference type="Proteomes" id="UP000038040"/>
    </source>
</evidence>
<keyword evidence="2" id="KW-0808">Transferase</keyword>
<keyword evidence="11" id="KW-1185">Reference proteome</keyword>
<dbReference type="FunFam" id="3.30.200.20:FF:000131">
    <property type="entry name" value="Dual specificity protein kinase TTK"/>
    <property type="match status" value="1"/>
</dbReference>
<evidence type="ECO:0000256" key="2">
    <source>
        <dbReference type="ARBA" id="ARBA00022679"/>
    </source>
</evidence>
<dbReference type="GO" id="GO:0034501">
    <property type="term" value="P:protein localization to kinetochore"/>
    <property type="evidence" value="ECO:0007669"/>
    <property type="project" value="TreeGrafter"/>
</dbReference>
<dbReference type="InterPro" id="IPR011009">
    <property type="entry name" value="Kinase-like_dom_sf"/>
</dbReference>
<dbReference type="WBParaSite" id="DME_0000030001-mRNA-1">
    <property type="protein sequence ID" value="DME_0000030001-mRNA-1"/>
    <property type="gene ID" value="DME_0000030001"/>
</dbReference>
<dbReference type="GO" id="GO:0005524">
    <property type="term" value="F:ATP binding"/>
    <property type="evidence" value="ECO:0007669"/>
    <property type="project" value="UniProtKB-UniRule"/>
</dbReference>
<keyword evidence="5 6" id="KW-0067">ATP-binding</keyword>
<keyword evidence="4" id="KW-0418">Kinase</keyword>
<dbReference type="PANTHER" id="PTHR22974:SF21">
    <property type="entry name" value="DUAL SPECIFICITY PROTEIN KINASE TTK"/>
    <property type="match status" value="1"/>
</dbReference>
<evidence type="ECO:0000256" key="4">
    <source>
        <dbReference type="ARBA" id="ARBA00022777"/>
    </source>
</evidence>
<dbReference type="Gene3D" id="3.30.200.20">
    <property type="entry name" value="Phosphorylase Kinase, domain 1"/>
    <property type="match status" value="1"/>
</dbReference>
<dbReference type="GO" id="GO:0004674">
    <property type="term" value="F:protein serine/threonine kinase activity"/>
    <property type="evidence" value="ECO:0007669"/>
    <property type="project" value="UniProtKB-KW"/>
</dbReference>
<dbReference type="PROSITE" id="PS00107">
    <property type="entry name" value="PROTEIN_KINASE_ATP"/>
    <property type="match status" value="1"/>
</dbReference>
<evidence type="ECO:0000313" key="12">
    <source>
        <dbReference type="WBParaSite" id="DME_0000030001-mRNA-1"/>
    </source>
</evidence>
<dbReference type="SUPFAM" id="SSF56112">
    <property type="entry name" value="Protein kinase-like (PK-like)"/>
    <property type="match status" value="1"/>
</dbReference>
<name>A0A0N4U144_DRAME</name>
<dbReference type="SMART" id="SM00220">
    <property type="entry name" value="S_TKc"/>
    <property type="match status" value="1"/>
</dbReference>
<evidence type="ECO:0000313" key="11">
    <source>
        <dbReference type="Proteomes" id="UP000274756"/>
    </source>
</evidence>
<keyword evidence="1 7" id="KW-0723">Serine/threonine-protein kinase</keyword>
<dbReference type="Proteomes" id="UP000038040">
    <property type="component" value="Unplaced"/>
</dbReference>
<dbReference type="Pfam" id="PF00069">
    <property type="entry name" value="Pkinase"/>
    <property type="match status" value="1"/>
</dbReference>
<dbReference type="GO" id="GO:0004712">
    <property type="term" value="F:protein serine/threonine/tyrosine kinase activity"/>
    <property type="evidence" value="ECO:0007669"/>
    <property type="project" value="TreeGrafter"/>
</dbReference>
<dbReference type="InterPro" id="IPR017441">
    <property type="entry name" value="Protein_kinase_ATP_BS"/>
</dbReference>
<evidence type="ECO:0000256" key="5">
    <source>
        <dbReference type="ARBA" id="ARBA00022840"/>
    </source>
</evidence>
<gene>
    <name evidence="9" type="ORF">DME_LOCUS4660</name>
</gene>
<dbReference type="Proteomes" id="UP000274756">
    <property type="component" value="Unassembled WGS sequence"/>
</dbReference>
<protein>
    <submittedName>
        <fullName evidence="12">Protein kinase domain-containing protein</fullName>
    </submittedName>
</protein>
<dbReference type="GO" id="GO:0007094">
    <property type="term" value="P:mitotic spindle assembly checkpoint signaling"/>
    <property type="evidence" value="ECO:0007669"/>
    <property type="project" value="TreeGrafter"/>
</dbReference>
<accession>A0A0N4U144</accession>
<feature type="domain" description="Protein kinase" evidence="8">
    <location>
        <begin position="140"/>
        <end position="400"/>
    </location>
</feature>
<dbReference type="GO" id="GO:0005634">
    <property type="term" value="C:nucleus"/>
    <property type="evidence" value="ECO:0007669"/>
    <property type="project" value="TreeGrafter"/>
</dbReference>
<dbReference type="OrthoDB" id="20524at2759"/>
<evidence type="ECO:0000259" key="8">
    <source>
        <dbReference type="PROSITE" id="PS50011"/>
    </source>
</evidence>
<evidence type="ECO:0000313" key="9">
    <source>
        <dbReference type="EMBL" id="VDN54687.1"/>
    </source>
</evidence>
<dbReference type="InterPro" id="IPR027084">
    <property type="entry name" value="Mps1_cat"/>
</dbReference>
<dbReference type="GO" id="GO:0000776">
    <property type="term" value="C:kinetochore"/>
    <property type="evidence" value="ECO:0007669"/>
    <property type="project" value="TreeGrafter"/>
</dbReference>
<comment type="similarity">
    <text evidence="7">Belongs to the protein kinase superfamily.</text>
</comment>
<reference evidence="9 11" key="2">
    <citation type="submission" date="2018-11" db="EMBL/GenBank/DDBJ databases">
        <authorList>
            <consortium name="Pathogen Informatics"/>
        </authorList>
    </citation>
    <scope>NUCLEOTIDE SEQUENCE [LARGE SCALE GENOMIC DNA]</scope>
</reference>
<dbReference type="GO" id="GO:0033316">
    <property type="term" value="P:meiotic spindle assembly checkpoint signaling"/>
    <property type="evidence" value="ECO:0007669"/>
    <property type="project" value="TreeGrafter"/>
</dbReference>
<dbReference type="Gene3D" id="1.10.510.10">
    <property type="entry name" value="Transferase(Phosphotransferase) domain 1"/>
    <property type="match status" value="1"/>
</dbReference>
<dbReference type="PROSITE" id="PS50011">
    <property type="entry name" value="PROTEIN_KINASE_DOM"/>
    <property type="match status" value="1"/>
</dbReference>
<feature type="binding site" evidence="6">
    <location>
        <position position="169"/>
    </location>
    <ligand>
        <name>ATP</name>
        <dbReference type="ChEBI" id="CHEBI:30616"/>
    </ligand>
</feature>
<keyword evidence="3 6" id="KW-0547">Nucleotide-binding</keyword>
<dbReference type="AlphaFoldDB" id="A0A0N4U144"/>
<evidence type="ECO:0000256" key="7">
    <source>
        <dbReference type="RuleBase" id="RU000304"/>
    </source>
</evidence>
<proteinExistence type="inferred from homology"/>
<evidence type="ECO:0000256" key="1">
    <source>
        <dbReference type="ARBA" id="ARBA00022527"/>
    </source>
</evidence>
<dbReference type="PANTHER" id="PTHR22974">
    <property type="entry name" value="MIXED LINEAGE PROTEIN KINASE"/>
    <property type="match status" value="1"/>
</dbReference>
<dbReference type="PROSITE" id="PS00108">
    <property type="entry name" value="PROTEIN_KINASE_ST"/>
    <property type="match status" value="1"/>
</dbReference>
<evidence type="ECO:0000256" key="3">
    <source>
        <dbReference type="ARBA" id="ARBA00022741"/>
    </source>
</evidence>
<reference evidence="12" key="1">
    <citation type="submission" date="2017-02" db="UniProtKB">
        <authorList>
            <consortium name="WormBaseParasite"/>
        </authorList>
    </citation>
    <scope>IDENTIFICATION</scope>
</reference>
<dbReference type="CDD" id="cd14131">
    <property type="entry name" value="PKc_Mps1"/>
    <property type="match status" value="1"/>
</dbReference>
<sequence>MASEIRYKLRILAEKLSKKSISSLENDLIRRIERENESNSATNFPSTSLSKTNLFPIETPSIESNNCFETEITIKASPVQNHIGGQNAPAAIGDSSPPHCSSSQAQIKPVLPCFSNTDIYSNRDSLFLNGDIIEVNGDKVKVIDLLGRGGSSEVYEVISEKKKKCLAVKIVFLSKADDEMRSAYMNEIKILTDLQNSGCVVHLYDYELKGDNLFMVMEKGDVDLAKVLKDRRAQIDDPFVRFYWSEMLKCVAAMHGKGIVHLDLKPANFLLVGGNLKLIDFGIASSIPSNKTSVMRESQMGTPSYMAPEAIFSDGSNGGFKIQKKSDVWSLGCILYYMVYGRTPYQKWANPLQKMAAIVREPVEFEDIPDKELLDVLRRCLNKDPSLRWSVEELQKHPYLTSKSSLIWIAIKVSRFRAV</sequence>
<organism evidence="10 12">
    <name type="scientific">Dracunculus medinensis</name>
    <name type="common">Guinea worm</name>
    <dbReference type="NCBI Taxonomy" id="318479"/>
    <lineage>
        <taxon>Eukaryota</taxon>
        <taxon>Metazoa</taxon>
        <taxon>Ecdysozoa</taxon>
        <taxon>Nematoda</taxon>
        <taxon>Chromadorea</taxon>
        <taxon>Rhabditida</taxon>
        <taxon>Spirurina</taxon>
        <taxon>Dracunculoidea</taxon>
        <taxon>Dracunculidae</taxon>
        <taxon>Dracunculus</taxon>
    </lineage>
</organism>
<dbReference type="InterPro" id="IPR008271">
    <property type="entry name" value="Ser/Thr_kinase_AS"/>
</dbReference>
<dbReference type="EMBL" id="UYYG01001150">
    <property type="protein sequence ID" value="VDN54687.1"/>
    <property type="molecule type" value="Genomic_DNA"/>
</dbReference>
<dbReference type="GO" id="GO:0098813">
    <property type="term" value="P:nuclear chromosome segregation"/>
    <property type="evidence" value="ECO:0007669"/>
    <property type="project" value="UniProtKB-ARBA"/>
</dbReference>
<dbReference type="STRING" id="318479.A0A0N4U144"/>
<evidence type="ECO:0000256" key="6">
    <source>
        <dbReference type="PROSITE-ProRule" id="PRU10141"/>
    </source>
</evidence>